<evidence type="ECO:0000256" key="3">
    <source>
        <dbReference type="PROSITE-ProRule" id="PRU00267"/>
    </source>
</evidence>
<dbReference type="Proteomes" id="UP000785679">
    <property type="component" value="Unassembled WGS sequence"/>
</dbReference>
<dbReference type="GO" id="GO:0003677">
    <property type="term" value="F:DNA binding"/>
    <property type="evidence" value="ECO:0007669"/>
    <property type="project" value="UniProtKB-UniRule"/>
</dbReference>
<feature type="region of interest" description="Disordered" evidence="4">
    <location>
        <begin position="1"/>
        <end position="30"/>
    </location>
</feature>
<keyword evidence="2 3" id="KW-0539">Nucleus</keyword>
<feature type="domain" description="HMG box" evidence="5">
    <location>
        <begin position="371"/>
        <end position="439"/>
    </location>
</feature>
<dbReference type="Gene3D" id="1.10.30.10">
    <property type="entry name" value="High mobility group box domain"/>
    <property type="match status" value="3"/>
</dbReference>
<name>A0A8J8NQS8_HALGN</name>
<proteinExistence type="predicted"/>
<sequence length="537" mass="63783">MSKRGNHFKKFTQPHHRSQSAKKRGVAQDEECNSNSSVHYCIVTTLPKLSLGRLNQQRNFIQHDGHSSVSLSNGKKQILSNTRFSAIIISEKESPQRHLSKRCLKYSLRHLRPSQRAPRAQQAPQKAAPALAQPAHFSPVSFLPIYSYRSVYSKQLQISLPPGALAPSQIPNFFEEQQIEKIYGVTEDYTPPRRQRTAFMIYSEHKREEILEDHPHLQNDEDSIKRHIVRAWAHLDNDQKNRFVEEANRDKEKYVSELKNLPVPMYRNKRPRLRKDRRKPKKVLTPYMFYVKENRPRVMREHPDISFLEMMREVGVRWGMLSEEEKEPYKERSLEDKRRFMEETEAFVRQRFSFPTNQFEQRLAMTGTAVPKRPLTGFQVYMKEMREKLKKEDPKLCGGEFMRVISIEWTRLSQEEKRRYERQVEKDRQRWDDEFRQYKRNLQIAEEDEVFNYGRKYGLEEPDEFDQEDRDFKGQSDGKEGVMLGMEIPVETYSELETGFVNSSELIRMAEMKKKEVKRVVRRDIEKLGSDSEVEIE</sequence>
<feature type="DNA-binding region" description="HMG box" evidence="3">
    <location>
        <begin position="371"/>
        <end position="439"/>
    </location>
</feature>
<feature type="domain" description="HMG box" evidence="5">
    <location>
        <begin position="192"/>
        <end position="262"/>
    </location>
</feature>
<dbReference type="AlphaFoldDB" id="A0A8J8NQS8"/>
<organism evidence="6 7">
    <name type="scientific">Halteria grandinella</name>
    <dbReference type="NCBI Taxonomy" id="5974"/>
    <lineage>
        <taxon>Eukaryota</taxon>
        <taxon>Sar</taxon>
        <taxon>Alveolata</taxon>
        <taxon>Ciliophora</taxon>
        <taxon>Intramacronucleata</taxon>
        <taxon>Spirotrichea</taxon>
        <taxon>Stichotrichia</taxon>
        <taxon>Sporadotrichida</taxon>
        <taxon>Halteriidae</taxon>
        <taxon>Halteria</taxon>
    </lineage>
</organism>
<dbReference type="InterPro" id="IPR009071">
    <property type="entry name" value="HMG_box_dom"/>
</dbReference>
<feature type="compositionally biased region" description="Basic residues" evidence="4">
    <location>
        <begin position="1"/>
        <end position="25"/>
    </location>
</feature>
<keyword evidence="7" id="KW-1185">Reference proteome</keyword>
<comment type="caution">
    <text evidence="6">The sequence shown here is derived from an EMBL/GenBank/DDBJ whole genome shotgun (WGS) entry which is preliminary data.</text>
</comment>
<dbReference type="EMBL" id="RRYP01008334">
    <property type="protein sequence ID" value="TNV79846.1"/>
    <property type="molecule type" value="Genomic_DNA"/>
</dbReference>
<evidence type="ECO:0000256" key="4">
    <source>
        <dbReference type="SAM" id="MobiDB-lite"/>
    </source>
</evidence>
<evidence type="ECO:0000313" key="6">
    <source>
        <dbReference type="EMBL" id="TNV79846.1"/>
    </source>
</evidence>
<dbReference type="InterPro" id="IPR051965">
    <property type="entry name" value="ChromReg_NeuronalGeneExpr"/>
</dbReference>
<keyword evidence="1 3" id="KW-0238">DNA-binding</keyword>
<dbReference type="InterPro" id="IPR036910">
    <property type="entry name" value="HMG_box_dom_sf"/>
</dbReference>
<feature type="DNA-binding region" description="HMG box" evidence="3">
    <location>
        <begin position="192"/>
        <end position="262"/>
    </location>
</feature>
<dbReference type="SMART" id="SM00398">
    <property type="entry name" value="HMG"/>
    <property type="match status" value="3"/>
</dbReference>
<feature type="domain" description="HMG box" evidence="5">
    <location>
        <begin position="280"/>
        <end position="348"/>
    </location>
</feature>
<dbReference type="PANTHER" id="PTHR46040:SF3">
    <property type="entry name" value="HIGH MOBILITY GROUP PROTEIN 2"/>
    <property type="match status" value="1"/>
</dbReference>
<dbReference type="OrthoDB" id="448466at2759"/>
<gene>
    <name evidence="6" type="ORF">FGO68_gene1295</name>
</gene>
<dbReference type="SUPFAM" id="SSF47095">
    <property type="entry name" value="HMG-box"/>
    <property type="match status" value="3"/>
</dbReference>
<dbReference type="PANTHER" id="PTHR46040">
    <property type="entry name" value="HIGH MOBILITY GROUP PROTEIN 2"/>
    <property type="match status" value="1"/>
</dbReference>
<dbReference type="GO" id="GO:0005634">
    <property type="term" value="C:nucleus"/>
    <property type="evidence" value="ECO:0007669"/>
    <property type="project" value="UniProtKB-UniRule"/>
</dbReference>
<dbReference type="PROSITE" id="PS50118">
    <property type="entry name" value="HMG_BOX_2"/>
    <property type="match status" value="3"/>
</dbReference>
<accession>A0A8J8NQS8</accession>
<protein>
    <recommendedName>
        <fullName evidence="5">HMG box domain-containing protein</fullName>
    </recommendedName>
</protein>
<dbReference type="Pfam" id="PF00505">
    <property type="entry name" value="HMG_box"/>
    <property type="match status" value="3"/>
</dbReference>
<evidence type="ECO:0000256" key="2">
    <source>
        <dbReference type="ARBA" id="ARBA00023242"/>
    </source>
</evidence>
<evidence type="ECO:0000313" key="7">
    <source>
        <dbReference type="Proteomes" id="UP000785679"/>
    </source>
</evidence>
<evidence type="ECO:0000259" key="5">
    <source>
        <dbReference type="PROSITE" id="PS50118"/>
    </source>
</evidence>
<dbReference type="GO" id="GO:0010468">
    <property type="term" value="P:regulation of gene expression"/>
    <property type="evidence" value="ECO:0007669"/>
    <property type="project" value="TreeGrafter"/>
</dbReference>
<reference evidence="6" key="1">
    <citation type="submission" date="2019-06" db="EMBL/GenBank/DDBJ databases">
        <authorList>
            <person name="Zheng W."/>
        </authorList>
    </citation>
    <scope>NUCLEOTIDE SEQUENCE</scope>
    <source>
        <strain evidence="6">QDHG01</strain>
    </source>
</reference>
<feature type="DNA-binding region" description="HMG box" evidence="3">
    <location>
        <begin position="280"/>
        <end position="348"/>
    </location>
</feature>
<evidence type="ECO:0000256" key="1">
    <source>
        <dbReference type="ARBA" id="ARBA00023125"/>
    </source>
</evidence>